<evidence type="ECO:0000313" key="2">
    <source>
        <dbReference type="EMBL" id="NYA69298.1"/>
    </source>
</evidence>
<feature type="signal peptide" evidence="1">
    <location>
        <begin position="1"/>
        <end position="32"/>
    </location>
</feature>
<organism evidence="2 3">
    <name type="scientific">Flavobacterium agri</name>
    <dbReference type="NCBI Taxonomy" id="2743471"/>
    <lineage>
        <taxon>Bacteria</taxon>
        <taxon>Pseudomonadati</taxon>
        <taxon>Bacteroidota</taxon>
        <taxon>Flavobacteriia</taxon>
        <taxon>Flavobacteriales</taxon>
        <taxon>Flavobacteriaceae</taxon>
        <taxon>Flavobacterium</taxon>
    </lineage>
</organism>
<reference evidence="2 3" key="1">
    <citation type="submission" date="2020-07" db="EMBL/GenBank/DDBJ databases">
        <authorList>
            <person name="Sun Q."/>
        </authorList>
    </citation>
    <scope>NUCLEOTIDE SEQUENCE [LARGE SCALE GENOMIC DNA]</scope>
    <source>
        <strain evidence="2 3">MAH-1</strain>
    </source>
</reference>
<keyword evidence="1" id="KW-0732">Signal</keyword>
<evidence type="ECO:0000256" key="1">
    <source>
        <dbReference type="SAM" id="SignalP"/>
    </source>
</evidence>
<keyword evidence="3" id="KW-1185">Reference proteome</keyword>
<protein>
    <submittedName>
        <fullName evidence="2">Uncharacterized protein</fullName>
    </submittedName>
</protein>
<dbReference type="Proteomes" id="UP000535020">
    <property type="component" value="Unassembled WGS sequence"/>
</dbReference>
<dbReference type="EMBL" id="JACBJI010000001">
    <property type="protein sequence ID" value="NYA69298.1"/>
    <property type="molecule type" value="Genomic_DNA"/>
</dbReference>
<accession>A0A7Y8XZQ7</accession>
<sequence length="230" mass="26931">MKSFATKNRNRFNDMKSTITLCLLLLCSSVFGQSRTVEALDSFVLDFTKKLKRDKISNIIIYKSYSSESTTQVNTADYDCSDEFWSNPSYVMWQDRKMTYLTRFDMCHRYTQITIDDHGFWQDFQKHEKQLKAEELKDFEFISEEKDTLSYVSAHGTFKEFTYLGRKQQIKKTVGLMVLSETTAQGEKNINYDYNSNSRTMVVIRKLDAIIAENERLLKVAKSITTHPTK</sequence>
<dbReference type="RefSeq" id="WP_176004124.1">
    <property type="nucleotide sequence ID" value="NZ_JABWMI010000001.1"/>
</dbReference>
<comment type="caution">
    <text evidence="2">The sequence shown here is derived from an EMBL/GenBank/DDBJ whole genome shotgun (WGS) entry which is preliminary data.</text>
</comment>
<dbReference type="AlphaFoldDB" id="A0A7Y8XZQ7"/>
<proteinExistence type="predicted"/>
<evidence type="ECO:0000313" key="3">
    <source>
        <dbReference type="Proteomes" id="UP000535020"/>
    </source>
</evidence>
<name>A0A7Y8XZQ7_9FLAO</name>
<gene>
    <name evidence="2" type="ORF">HZF10_00085</name>
</gene>
<feature type="chain" id="PRO_5030553837" evidence="1">
    <location>
        <begin position="33"/>
        <end position="230"/>
    </location>
</feature>